<accession>A0A195EXB0</accession>
<dbReference type="AlphaFoldDB" id="A0A195EXB0"/>
<keyword evidence="2" id="KW-1185">Reference proteome</keyword>
<sequence>EILVCCERCVIAWLEMTEVFGSDYFTKPPSLNFCLIFVFKSRHVLLRGRFC</sequence>
<organism evidence="1 2">
    <name type="scientific">Trachymyrmex septentrionalis</name>
    <dbReference type="NCBI Taxonomy" id="34720"/>
    <lineage>
        <taxon>Eukaryota</taxon>
        <taxon>Metazoa</taxon>
        <taxon>Ecdysozoa</taxon>
        <taxon>Arthropoda</taxon>
        <taxon>Hexapoda</taxon>
        <taxon>Insecta</taxon>
        <taxon>Pterygota</taxon>
        <taxon>Neoptera</taxon>
        <taxon>Endopterygota</taxon>
        <taxon>Hymenoptera</taxon>
        <taxon>Apocrita</taxon>
        <taxon>Aculeata</taxon>
        <taxon>Formicoidea</taxon>
        <taxon>Formicidae</taxon>
        <taxon>Myrmicinae</taxon>
        <taxon>Trachymyrmex</taxon>
    </lineage>
</organism>
<dbReference type="EMBL" id="KQ981928">
    <property type="protein sequence ID" value="KYN32863.1"/>
    <property type="molecule type" value="Genomic_DNA"/>
</dbReference>
<reference evidence="1 2" key="1">
    <citation type="submission" date="2016-03" db="EMBL/GenBank/DDBJ databases">
        <title>Trachymyrmex septentrionalis WGS genome.</title>
        <authorList>
            <person name="Nygaard S."/>
            <person name="Hu H."/>
            <person name="Boomsma J."/>
            <person name="Zhang G."/>
        </authorList>
    </citation>
    <scope>NUCLEOTIDE SEQUENCE [LARGE SCALE GENOMIC DNA]</scope>
    <source>
        <strain evidence="1">Tsep2-gDNA-1</strain>
        <tissue evidence="1">Whole body</tissue>
    </source>
</reference>
<name>A0A195EXB0_9HYME</name>
<proteinExistence type="predicted"/>
<protein>
    <submittedName>
        <fullName evidence="1">Uncharacterized protein</fullName>
    </submittedName>
</protein>
<evidence type="ECO:0000313" key="2">
    <source>
        <dbReference type="Proteomes" id="UP000078541"/>
    </source>
</evidence>
<gene>
    <name evidence="1" type="ORF">ALC56_12816</name>
</gene>
<feature type="non-terminal residue" evidence="1">
    <location>
        <position position="1"/>
    </location>
</feature>
<evidence type="ECO:0000313" key="1">
    <source>
        <dbReference type="EMBL" id="KYN32863.1"/>
    </source>
</evidence>
<dbReference type="Proteomes" id="UP000078541">
    <property type="component" value="Unassembled WGS sequence"/>
</dbReference>